<dbReference type="InterPro" id="IPR058240">
    <property type="entry name" value="rSAM_sf"/>
</dbReference>
<name>A0ABW5LKZ8_9FLAO</name>
<evidence type="ECO:0000256" key="5">
    <source>
        <dbReference type="ARBA" id="ARBA00023014"/>
    </source>
</evidence>
<evidence type="ECO:0000256" key="2">
    <source>
        <dbReference type="ARBA" id="ARBA00022691"/>
    </source>
</evidence>
<dbReference type="Pfam" id="PF04055">
    <property type="entry name" value="Radical_SAM"/>
    <property type="match status" value="1"/>
</dbReference>
<keyword evidence="5" id="KW-0411">Iron-sulfur</keyword>
<evidence type="ECO:0000313" key="8">
    <source>
        <dbReference type="EMBL" id="MFD2564946.1"/>
    </source>
</evidence>
<evidence type="ECO:0000256" key="1">
    <source>
        <dbReference type="ARBA" id="ARBA00001966"/>
    </source>
</evidence>
<dbReference type="SUPFAM" id="SSF102114">
    <property type="entry name" value="Radical SAM enzymes"/>
    <property type="match status" value="1"/>
</dbReference>
<evidence type="ECO:0000256" key="3">
    <source>
        <dbReference type="ARBA" id="ARBA00022723"/>
    </source>
</evidence>
<dbReference type="CDD" id="cd01335">
    <property type="entry name" value="Radical_SAM"/>
    <property type="match status" value="1"/>
</dbReference>
<gene>
    <name evidence="8" type="ORF">ACFSR1_19875</name>
</gene>
<feature type="domain" description="Radical SAM core" evidence="7">
    <location>
        <begin position="31"/>
        <end position="197"/>
    </location>
</feature>
<evidence type="ECO:0000256" key="4">
    <source>
        <dbReference type="ARBA" id="ARBA00023004"/>
    </source>
</evidence>
<dbReference type="EMBL" id="JBHULE010000035">
    <property type="protein sequence ID" value="MFD2564946.1"/>
    <property type="molecule type" value="Genomic_DNA"/>
</dbReference>
<sequence>MEFVEQVVSAEEKSSIIQDAFDNSRLNLIIFPTEQCNFRCTYCYEDFKIGKMKPELVSSIKKLISRRAPQLSSLEFSWFGGEPLLAFNSIIEILEYTNSLSQDFPNFTNFSNITTNAYSLSVSRFTKLVNNNVKVFQISIDGDNLIHNKTRTLKNGGATFEKIWKNLKAIKETNLEFEIILRIHYHPNNAEKMEPLISKLNSDFYDERFKFYFKAIEDLGGKNSVNIKRMMPNEKLKIKKHLESLVLNRNQIFDLKNSYVCYASKPNSIAIRGDGTLAKCTVALDKEENKLGNINLDGTLNIDSEKLKYWMSGFENWEVNKLACPHKANEIVPNNM</sequence>
<dbReference type="Gene3D" id="3.20.20.70">
    <property type="entry name" value="Aldolase class I"/>
    <property type="match status" value="1"/>
</dbReference>
<dbReference type="InterPro" id="IPR007197">
    <property type="entry name" value="rSAM"/>
</dbReference>
<comment type="cofactor">
    <cofactor evidence="1">
        <name>[4Fe-4S] cluster</name>
        <dbReference type="ChEBI" id="CHEBI:49883"/>
    </cofactor>
</comment>
<reference evidence="9" key="1">
    <citation type="journal article" date="2019" name="Int. J. Syst. Evol. Microbiol.">
        <title>The Global Catalogue of Microorganisms (GCM) 10K type strain sequencing project: providing services to taxonomists for standard genome sequencing and annotation.</title>
        <authorList>
            <consortium name="The Broad Institute Genomics Platform"/>
            <consortium name="The Broad Institute Genome Sequencing Center for Infectious Disease"/>
            <person name="Wu L."/>
            <person name="Ma J."/>
        </authorList>
    </citation>
    <scope>NUCLEOTIDE SEQUENCE [LARGE SCALE GENOMIC DNA]</scope>
    <source>
        <strain evidence="9">KCTC 52274</strain>
    </source>
</reference>
<dbReference type="InterPro" id="IPR013785">
    <property type="entry name" value="Aldolase_TIM"/>
</dbReference>
<comment type="similarity">
    <text evidence="6">Belongs to the radical SAM superfamily. Anaerobic sulfatase-maturating enzyme family.</text>
</comment>
<dbReference type="SFLD" id="SFLDS00029">
    <property type="entry name" value="Radical_SAM"/>
    <property type="match status" value="1"/>
</dbReference>
<organism evidence="8 9">
    <name type="scientific">Aquimarina rubra</name>
    <dbReference type="NCBI Taxonomy" id="1920033"/>
    <lineage>
        <taxon>Bacteria</taxon>
        <taxon>Pseudomonadati</taxon>
        <taxon>Bacteroidota</taxon>
        <taxon>Flavobacteriia</taxon>
        <taxon>Flavobacteriales</taxon>
        <taxon>Flavobacteriaceae</taxon>
        <taxon>Aquimarina</taxon>
    </lineage>
</organism>
<dbReference type="InterPro" id="IPR023867">
    <property type="entry name" value="Sulphatase_maturase_rSAM"/>
</dbReference>
<dbReference type="Proteomes" id="UP001597319">
    <property type="component" value="Unassembled WGS sequence"/>
</dbReference>
<keyword evidence="9" id="KW-1185">Reference proteome</keyword>
<keyword evidence="2" id="KW-0949">S-adenosyl-L-methionine</keyword>
<evidence type="ECO:0000259" key="7">
    <source>
        <dbReference type="Pfam" id="PF04055"/>
    </source>
</evidence>
<evidence type="ECO:0000313" key="9">
    <source>
        <dbReference type="Proteomes" id="UP001597319"/>
    </source>
</evidence>
<accession>A0ABW5LKZ8</accession>
<comment type="caution">
    <text evidence="8">The sequence shown here is derived from an EMBL/GenBank/DDBJ whole genome shotgun (WGS) entry which is preliminary data.</text>
</comment>
<keyword evidence="3" id="KW-0479">Metal-binding</keyword>
<proteinExistence type="inferred from homology"/>
<dbReference type="PANTHER" id="PTHR43273">
    <property type="entry name" value="ANAEROBIC SULFATASE-MATURATING ENZYME HOMOLOG ASLB-RELATED"/>
    <property type="match status" value="1"/>
</dbReference>
<protein>
    <submittedName>
        <fullName evidence="8">Radical SAM protein</fullName>
    </submittedName>
</protein>
<dbReference type="RefSeq" id="WP_378294796.1">
    <property type="nucleotide sequence ID" value="NZ_JBHULE010000035.1"/>
</dbReference>
<keyword evidence="4" id="KW-0408">Iron</keyword>
<dbReference type="PANTHER" id="PTHR43273:SF3">
    <property type="entry name" value="ANAEROBIC SULFATASE-MATURATING ENZYME HOMOLOG ASLB-RELATED"/>
    <property type="match status" value="1"/>
</dbReference>
<evidence type="ECO:0000256" key="6">
    <source>
        <dbReference type="ARBA" id="ARBA00023601"/>
    </source>
</evidence>
<dbReference type="SFLD" id="SFLDG01067">
    <property type="entry name" value="SPASM/twitch_domain_containing"/>
    <property type="match status" value="1"/>
</dbReference>